<evidence type="ECO:0000313" key="2">
    <source>
        <dbReference type="EMBL" id="KOB71602.1"/>
    </source>
</evidence>
<dbReference type="EMBL" id="JTDY01002354">
    <property type="protein sequence ID" value="KOB71602.1"/>
    <property type="molecule type" value="Genomic_DNA"/>
</dbReference>
<sequence length="169" mass="18664">MEIRNVELAFKILVGSINSTYMQQTIGQLGSRSRSADPASRKLPPTASKTVQRRRSRSVYRTPAYNKGATCNYPAITPKVSPTLYNARRARSVYRTPAYNKGATCNYPAITPKVSPTLYNARRSRSVYRTPAYNKGATCNYPSITPKPRQGEMVVSMAGSPVMVPSCYA</sequence>
<dbReference type="AlphaFoldDB" id="A0A0L7L7Y1"/>
<organism evidence="2 3">
    <name type="scientific">Operophtera brumata</name>
    <name type="common">Winter moth</name>
    <name type="synonym">Phalaena brumata</name>
    <dbReference type="NCBI Taxonomy" id="104452"/>
    <lineage>
        <taxon>Eukaryota</taxon>
        <taxon>Metazoa</taxon>
        <taxon>Ecdysozoa</taxon>
        <taxon>Arthropoda</taxon>
        <taxon>Hexapoda</taxon>
        <taxon>Insecta</taxon>
        <taxon>Pterygota</taxon>
        <taxon>Neoptera</taxon>
        <taxon>Endopterygota</taxon>
        <taxon>Lepidoptera</taxon>
        <taxon>Glossata</taxon>
        <taxon>Ditrysia</taxon>
        <taxon>Geometroidea</taxon>
        <taxon>Geometridae</taxon>
        <taxon>Larentiinae</taxon>
        <taxon>Operophtera</taxon>
    </lineage>
</organism>
<comment type="caution">
    <text evidence="2">The sequence shown here is derived from an EMBL/GenBank/DDBJ whole genome shotgun (WGS) entry which is preliminary data.</text>
</comment>
<proteinExistence type="predicted"/>
<accession>A0A0L7L7Y1</accession>
<reference evidence="2 3" key="1">
    <citation type="journal article" date="2015" name="Genome Biol. Evol.">
        <title>The genome of winter moth (Operophtera brumata) provides a genomic perspective on sexual dimorphism and phenology.</title>
        <authorList>
            <person name="Derks M.F."/>
            <person name="Smit S."/>
            <person name="Salis L."/>
            <person name="Schijlen E."/>
            <person name="Bossers A."/>
            <person name="Mateman C."/>
            <person name="Pijl A.S."/>
            <person name="de Ridder D."/>
            <person name="Groenen M.A."/>
            <person name="Visser M.E."/>
            <person name="Megens H.J."/>
        </authorList>
    </citation>
    <scope>NUCLEOTIDE SEQUENCE [LARGE SCALE GENOMIC DNA]</scope>
    <source>
        <strain evidence="2">WM2013NL</strain>
        <tissue evidence="2">Head and thorax</tissue>
    </source>
</reference>
<evidence type="ECO:0000256" key="1">
    <source>
        <dbReference type="SAM" id="MobiDB-lite"/>
    </source>
</evidence>
<gene>
    <name evidence="2" type="ORF">OBRU01_10590</name>
</gene>
<keyword evidence="3" id="KW-1185">Reference proteome</keyword>
<name>A0A0L7L7Y1_OPEBR</name>
<evidence type="ECO:0000313" key="3">
    <source>
        <dbReference type="Proteomes" id="UP000037510"/>
    </source>
</evidence>
<dbReference type="Proteomes" id="UP000037510">
    <property type="component" value="Unassembled WGS sequence"/>
</dbReference>
<feature type="region of interest" description="Disordered" evidence="1">
    <location>
        <begin position="28"/>
        <end position="56"/>
    </location>
</feature>
<protein>
    <submittedName>
        <fullName evidence="2">Borealin</fullName>
    </submittedName>
</protein>